<dbReference type="CDD" id="cd03505">
    <property type="entry name" value="Delta9-FADS-like"/>
    <property type="match status" value="1"/>
</dbReference>
<dbReference type="GO" id="GO:0004768">
    <property type="term" value="F:stearoyl-CoA 9-desaturase activity"/>
    <property type="evidence" value="ECO:0007669"/>
    <property type="project" value="TreeGrafter"/>
</dbReference>
<comment type="caution">
    <text evidence="16">The sequence shown here is derived from an EMBL/GenBank/DDBJ whole genome shotgun (WGS) entry which is preliminary data.</text>
</comment>
<feature type="transmembrane region" description="Helical" evidence="14">
    <location>
        <begin position="228"/>
        <end position="248"/>
    </location>
</feature>
<dbReference type="EMBL" id="CASHTH010004364">
    <property type="protein sequence ID" value="CAI8056494.1"/>
    <property type="molecule type" value="Genomic_DNA"/>
</dbReference>
<sequence>MTKDATVPRPAGVEAVHGKKGVYFTDEEIRDLDPKLQSRIRHNSIPGPFGLKTQVVWLNVYLMVVLHVLWLWGAYVGTGAKWQSFVWYVILGLGSGFGVTAGAHRLWTHRSYKAKLPLKIVLMCFDCLAMQNSVLVWSRDHRLHHKYTETDADPHNANRGFFFAHVGWLLMLKHPQVLIKGRNIDLEDLKQDPVVAFQARFYLPLTILFSVLIPSLVPWYFWNEPGHIAFLFLFGFRYITSLHCTWLVNSAAHLWGDRPYDRHSKTADNAFVCYAAVGEGFHNYHHAFPYDYSTGEWGPKLNMTTCFLDVFAALGLVYDRRQVSHEAILNMRKRKGDLSY</sequence>
<organism evidence="16 17">
    <name type="scientific">Geodia barretti</name>
    <name type="common">Barrett's horny sponge</name>
    <dbReference type="NCBI Taxonomy" id="519541"/>
    <lineage>
        <taxon>Eukaryota</taxon>
        <taxon>Metazoa</taxon>
        <taxon>Porifera</taxon>
        <taxon>Demospongiae</taxon>
        <taxon>Heteroscleromorpha</taxon>
        <taxon>Tetractinellida</taxon>
        <taxon>Astrophorina</taxon>
        <taxon>Geodiidae</taxon>
        <taxon>Geodia</taxon>
    </lineage>
</organism>
<evidence type="ECO:0000256" key="1">
    <source>
        <dbReference type="ARBA" id="ARBA00004141"/>
    </source>
</evidence>
<dbReference type="Proteomes" id="UP001174909">
    <property type="component" value="Unassembled WGS sequence"/>
</dbReference>
<keyword evidence="3 13" id="KW-0444">Lipid biosynthesis</keyword>
<comment type="domain">
    <text evidence="13">The histidine box domains are involved in binding the catalytic metal ions.</text>
</comment>
<dbReference type="PROSITE" id="PS00476">
    <property type="entry name" value="FATTY_ACID_DESATUR_1"/>
    <property type="match status" value="1"/>
</dbReference>
<feature type="transmembrane region" description="Helical" evidence="14">
    <location>
        <begin position="85"/>
        <end position="104"/>
    </location>
</feature>
<comment type="subcellular location">
    <subcellularLocation>
        <location evidence="1">Membrane</location>
        <topology evidence="1">Multi-pass membrane protein</topology>
    </subcellularLocation>
</comment>
<dbReference type="AlphaFoldDB" id="A0AA35TZ91"/>
<comment type="similarity">
    <text evidence="2 13">Belongs to the fatty acid desaturase type 1 family.</text>
</comment>
<comment type="cofactor">
    <cofactor evidence="13">
        <name>Fe(2+)</name>
        <dbReference type="ChEBI" id="CHEBI:29033"/>
    </cofactor>
</comment>
<evidence type="ECO:0000256" key="9">
    <source>
        <dbReference type="ARBA" id="ARBA00023004"/>
    </source>
</evidence>
<evidence type="ECO:0000256" key="5">
    <source>
        <dbReference type="ARBA" id="ARBA00022723"/>
    </source>
</evidence>
<evidence type="ECO:0000256" key="7">
    <source>
        <dbReference type="ARBA" id="ARBA00022989"/>
    </source>
</evidence>
<evidence type="ECO:0000256" key="11">
    <source>
        <dbReference type="ARBA" id="ARBA00023136"/>
    </source>
</evidence>
<feature type="transmembrane region" description="Helical" evidence="14">
    <location>
        <begin position="55"/>
        <end position="73"/>
    </location>
</feature>
<dbReference type="GO" id="GO:0006636">
    <property type="term" value="P:unsaturated fatty acid biosynthetic process"/>
    <property type="evidence" value="ECO:0007669"/>
    <property type="project" value="TreeGrafter"/>
</dbReference>
<dbReference type="PANTHER" id="PTHR11351:SF31">
    <property type="entry name" value="DESATURASE 1, ISOFORM A-RELATED"/>
    <property type="match status" value="1"/>
</dbReference>
<evidence type="ECO:0000313" key="17">
    <source>
        <dbReference type="Proteomes" id="UP001174909"/>
    </source>
</evidence>
<dbReference type="InterPro" id="IPR015876">
    <property type="entry name" value="Acyl-CoA_DS"/>
</dbReference>
<keyword evidence="5" id="KW-0479">Metal-binding</keyword>
<dbReference type="InterPro" id="IPR005804">
    <property type="entry name" value="FA_desaturase_dom"/>
</dbReference>
<keyword evidence="12 13" id="KW-0275">Fatty acid biosynthesis</keyword>
<keyword evidence="6" id="KW-0276">Fatty acid metabolism</keyword>
<protein>
    <submittedName>
        <fullName evidence="16">Acyl-CoA desaturase</fullName>
    </submittedName>
</protein>
<proteinExistence type="inferred from homology"/>
<dbReference type="GO" id="GO:0005789">
    <property type="term" value="C:endoplasmic reticulum membrane"/>
    <property type="evidence" value="ECO:0007669"/>
    <property type="project" value="TreeGrafter"/>
</dbReference>
<evidence type="ECO:0000259" key="15">
    <source>
        <dbReference type="Pfam" id="PF00487"/>
    </source>
</evidence>
<feature type="domain" description="Fatty acid desaturase" evidence="15">
    <location>
        <begin position="82"/>
        <end position="290"/>
    </location>
</feature>
<keyword evidence="9" id="KW-0408">Iron</keyword>
<dbReference type="Pfam" id="PF00487">
    <property type="entry name" value="FA_desaturase"/>
    <property type="match status" value="1"/>
</dbReference>
<evidence type="ECO:0000256" key="4">
    <source>
        <dbReference type="ARBA" id="ARBA00022692"/>
    </source>
</evidence>
<evidence type="ECO:0000256" key="14">
    <source>
        <dbReference type="SAM" id="Phobius"/>
    </source>
</evidence>
<keyword evidence="4 13" id="KW-0812">Transmembrane</keyword>
<dbReference type="PRINTS" id="PR00075">
    <property type="entry name" value="FACDDSATRASE"/>
</dbReference>
<evidence type="ECO:0000256" key="12">
    <source>
        <dbReference type="ARBA" id="ARBA00023160"/>
    </source>
</evidence>
<evidence type="ECO:0000256" key="3">
    <source>
        <dbReference type="ARBA" id="ARBA00022516"/>
    </source>
</evidence>
<dbReference type="InterPro" id="IPR001522">
    <property type="entry name" value="FADS-1_CS"/>
</dbReference>
<reference evidence="16" key="1">
    <citation type="submission" date="2023-03" db="EMBL/GenBank/DDBJ databases">
        <authorList>
            <person name="Steffen K."/>
            <person name="Cardenas P."/>
        </authorList>
    </citation>
    <scope>NUCLEOTIDE SEQUENCE</scope>
</reference>
<keyword evidence="8 13" id="KW-0560">Oxidoreductase</keyword>
<keyword evidence="7 14" id="KW-1133">Transmembrane helix</keyword>
<evidence type="ECO:0000256" key="10">
    <source>
        <dbReference type="ARBA" id="ARBA00023098"/>
    </source>
</evidence>
<evidence type="ECO:0000313" key="16">
    <source>
        <dbReference type="EMBL" id="CAI8056494.1"/>
    </source>
</evidence>
<accession>A0AA35TZ91</accession>
<feature type="transmembrane region" description="Helical" evidence="14">
    <location>
        <begin position="201"/>
        <end position="222"/>
    </location>
</feature>
<dbReference type="GO" id="GO:0005506">
    <property type="term" value="F:iron ion binding"/>
    <property type="evidence" value="ECO:0007669"/>
    <property type="project" value="TreeGrafter"/>
</dbReference>
<evidence type="ECO:0000256" key="8">
    <source>
        <dbReference type="ARBA" id="ARBA00023002"/>
    </source>
</evidence>
<keyword evidence="10" id="KW-0443">Lipid metabolism</keyword>
<name>A0AA35TZ91_GEOBA</name>
<evidence type="ECO:0000256" key="13">
    <source>
        <dbReference type="RuleBase" id="RU000581"/>
    </source>
</evidence>
<keyword evidence="17" id="KW-1185">Reference proteome</keyword>
<evidence type="ECO:0000256" key="6">
    <source>
        <dbReference type="ARBA" id="ARBA00022832"/>
    </source>
</evidence>
<dbReference type="PANTHER" id="PTHR11351">
    <property type="entry name" value="ACYL-COA DESATURASE"/>
    <property type="match status" value="1"/>
</dbReference>
<gene>
    <name evidence="16" type="ORF">GBAR_LOCUS30790</name>
</gene>
<evidence type="ECO:0000256" key="2">
    <source>
        <dbReference type="ARBA" id="ARBA00009295"/>
    </source>
</evidence>
<keyword evidence="11 14" id="KW-0472">Membrane</keyword>